<evidence type="ECO:0000313" key="3">
    <source>
        <dbReference type="Proteomes" id="UP001054897"/>
    </source>
</evidence>
<feature type="domain" description="Metallo-beta-lactamase" evidence="1">
    <location>
        <begin position="21"/>
        <end position="186"/>
    </location>
</feature>
<dbReference type="InterPro" id="IPR036866">
    <property type="entry name" value="RibonucZ/Hydroxyglut_hydro"/>
</dbReference>
<dbReference type="Proteomes" id="UP001054897">
    <property type="component" value="Chromosome"/>
</dbReference>
<protein>
    <submittedName>
        <fullName evidence="2">MBL fold metallo-hydrolase</fullName>
    </submittedName>
</protein>
<sequence length="214" mass="23997">MQQIRPDLWETATENPAPGLKTHAYLLTRESGNLLFYNTSLRREIEQMTELGGVAYQFLSHRDELGDSLLQIRQRFGTRLGGHREEQEDFSRQAPVDILFTERQTLFGNIDVIPSPGHSPGSTCFLVHSPTGQRYLFTGDTLYRSADGSWKAGFIPGHNSPEDRQTMATSIAGLRDLQPDLVIGSAFSGSSGFQEMRRGEWQEHVDSALERLLG</sequence>
<dbReference type="InterPro" id="IPR001279">
    <property type="entry name" value="Metallo-B-lactamas"/>
</dbReference>
<proteinExistence type="predicted"/>
<dbReference type="SMART" id="SM00849">
    <property type="entry name" value="Lactamase_B"/>
    <property type="match status" value="1"/>
</dbReference>
<accession>A0ABY5A5R7</accession>
<dbReference type="GeneID" id="300083281"/>
<evidence type="ECO:0000259" key="1">
    <source>
        <dbReference type="SMART" id="SM00849"/>
    </source>
</evidence>
<dbReference type="SUPFAM" id="SSF56281">
    <property type="entry name" value="Metallo-hydrolase/oxidoreductase"/>
    <property type="match status" value="1"/>
</dbReference>
<dbReference type="Gene3D" id="3.60.15.10">
    <property type="entry name" value="Ribonuclease Z/Hydroxyacylglutathione hydrolase-like"/>
    <property type="match status" value="1"/>
</dbReference>
<dbReference type="PANTHER" id="PTHR42773">
    <property type="entry name" value="METALLO-BETA-LACTAMASE-RELATED"/>
    <property type="match status" value="1"/>
</dbReference>
<dbReference type="RefSeq" id="WP_129481796.1">
    <property type="nucleotide sequence ID" value="NZ_CP099397.1"/>
</dbReference>
<gene>
    <name evidence="2" type="ORF">L1F06_019900</name>
</gene>
<dbReference type="Pfam" id="PF00753">
    <property type="entry name" value="Lactamase_B"/>
    <property type="match status" value="1"/>
</dbReference>
<name>A0ABY5A5R7_9GAMM</name>
<dbReference type="EMBL" id="CP099397">
    <property type="protein sequence ID" value="USR38912.1"/>
    <property type="molecule type" value="Genomic_DNA"/>
</dbReference>
<dbReference type="PANTHER" id="PTHR42773:SF1">
    <property type="entry name" value="METALLO-BETA-LACTAMASE FAMILY PROTEIN"/>
    <property type="match status" value="1"/>
</dbReference>
<evidence type="ECO:0000313" key="2">
    <source>
        <dbReference type="EMBL" id="USR38912.1"/>
    </source>
</evidence>
<organism evidence="2 3">
    <name type="scientific">Ectopseudomonas hydrolytica</name>
    <dbReference type="NCBI Taxonomy" id="2493633"/>
    <lineage>
        <taxon>Bacteria</taxon>
        <taxon>Pseudomonadati</taxon>
        <taxon>Pseudomonadota</taxon>
        <taxon>Gammaproteobacteria</taxon>
        <taxon>Pseudomonadales</taxon>
        <taxon>Pseudomonadaceae</taxon>
        <taxon>Ectopseudomonas</taxon>
    </lineage>
</organism>
<keyword evidence="3" id="KW-1185">Reference proteome</keyword>
<reference evidence="2" key="1">
    <citation type="submission" date="2022-06" db="EMBL/GenBank/DDBJ databases">
        <title>Complete genome of Pseudomonas hydrolytica DSWY01T.</title>
        <authorList>
            <person name="Jung J."/>
            <person name="Jeon C.O."/>
        </authorList>
    </citation>
    <scope>NUCLEOTIDE SEQUENCE</scope>
    <source>
        <strain evidence="2">DSWY01</strain>
    </source>
</reference>